<dbReference type="InterPro" id="IPR017972">
    <property type="entry name" value="Cyt_P450_CS"/>
</dbReference>
<dbReference type="GO" id="GO:0004497">
    <property type="term" value="F:monooxygenase activity"/>
    <property type="evidence" value="ECO:0007669"/>
    <property type="project" value="UniProtKB-KW"/>
</dbReference>
<sequence length="451" mass="51076">MGSALTVGLETPPGPKGNWLTGSLPAFRRDRLGFLTECAQTYGDVVAFRLGPRKMMLVNHPDLVEEVLVTNNRHYIKHFALRMTEKTLGNGLLTSESDFWRRQRRLAQPAFHRERIAGHAEVMVAFTERMLQTWSSGQVRDVQEAMMRLTLEIIAKTLFDADVSAESAALSAAMETTLRSFTERVNHLVSLPDFIPTPGNLRLARAVKRLDAIIFEMIARRRASGEDRGDLLSMLLNAQDENNGDRMTDRQLRDEAMTLFMAGHETTANTLTWAWYLLAQHPEVEARLHEELDQVLGDRAPTLADLPRLSFTEHVITESLRVHPTVWLLGREAIVPTVVGRYPVPVGMTVYMSQWVVHRDPRFFEDPESFRPERWQDGLMKRIPRYAYFPFGGGPRICIGNSFAMMEAVLLLATIARRFRLGLEPGTKAKLLPTMTLRADGGIPMVLSSRR</sequence>
<feature type="binding site" description="axial binding residue" evidence="7">
    <location>
        <position position="398"/>
    </location>
    <ligand>
        <name>heme</name>
        <dbReference type="ChEBI" id="CHEBI:30413"/>
    </ligand>
    <ligandPart>
        <name>Fe</name>
        <dbReference type="ChEBI" id="CHEBI:18248"/>
    </ligandPart>
</feature>
<dbReference type="HOGENOM" id="CLU_001570_5_1_0"/>
<evidence type="ECO:0000256" key="7">
    <source>
        <dbReference type="PIRSR" id="PIRSR602401-1"/>
    </source>
</evidence>
<dbReference type="GO" id="GO:0005506">
    <property type="term" value="F:iron ion binding"/>
    <property type="evidence" value="ECO:0007669"/>
    <property type="project" value="InterPro"/>
</dbReference>
<dbReference type="CDD" id="cd20620">
    <property type="entry name" value="CYP132-like"/>
    <property type="match status" value="1"/>
</dbReference>
<evidence type="ECO:0000256" key="5">
    <source>
        <dbReference type="ARBA" id="ARBA00023004"/>
    </source>
</evidence>
<dbReference type="GO" id="GO:0016705">
    <property type="term" value="F:oxidoreductase activity, acting on paired donors, with incorporation or reduction of molecular oxygen"/>
    <property type="evidence" value="ECO:0007669"/>
    <property type="project" value="InterPro"/>
</dbReference>
<evidence type="ECO:0000256" key="6">
    <source>
        <dbReference type="ARBA" id="ARBA00023033"/>
    </source>
</evidence>
<dbReference type="Pfam" id="PF00067">
    <property type="entry name" value="p450"/>
    <property type="match status" value="1"/>
</dbReference>
<dbReference type="InterPro" id="IPR001128">
    <property type="entry name" value="Cyt_P450"/>
</dbReference>
<dbReference type="EMBL" id="CP003364">
    <property type="protein sequence ID" value="AGA29067.1"/>
    <property type="molecule type" value="Genomic_DNA"/>
</dbReference>
<keyword evidence="2 7" id="KW-0349">Heme</keyword>
<dbReference type="PANTHER" id="PTHR24291:SF50">
    <property type="entry name" value="BIFUNCTIONAL ALBAFLAVENONE MONOOXYGENASE_TERPENE SYNTHASE"/>
    <property type="match status" value="1"/>
</dbReference>
<comment type="cofactor">
    <cofactor evidence="7">
        <name>heme</name>
        <dbReference type="ChEBI" id="CHEBI:30413"/>
    </cofactor>
</comment>
<keyword evidence="5 7" id="KW-0408">Iron</keyword>
<dbReference type="AlphaFoldDB" id="L0DII2"/>
<dbReference type="KEGG" id="saci:Sinac_4911"/>
<evidence type="ECO:0000313" key="9">
    <source>
        <dbReference type="EMBL" id="AGA29067.1"/>
    </source>
</evidence>
<reference evidence="9 10" key="1">
    <citation type="submission" date="2012-02" db="EMBL/GenBank/DDBJ databases">
        <title>Complete sequence of chromosome of Singulisphaera acidiphila DSM 18658.</title>
        <authorList>
            <consortium name="US DOE Joint Genome Institute (JGI-PGF)"/>
            <person name="Lucas S."/>
            <person name="Copeland A."/>
            <person name="Lapidus A."/>
            <person name="Glavina del Rio T."/>
            <person name="Dalin E."/>
            <person name="Tice H."/>
            <person name="Bruce D."/>
            <person name="Goodwin L."/>
            <person name="Pitluck S."/>
            <person name="Peters L."/>
            <person name="Ovchinnikova G."/>
            <person name="Chertkov O."/>
            <person name="Kyrpides N."/>
            <person name="Mavromatis K."/>
            <person name="Ivanova N."/>
            <person name="Brettin T."/>
            <person name="Detter J.C."/>
            <person name="Han C."/>
            <person name="Larimer F."/>
            <person name="Land M."/>
            <person name="Hauser L."/>
            <person name="Markowitz V."/>
            <person name="Cheng J.-F."/>
            <person name="Hugenholtz P."/>
            <person name="Woyke T."/>
            <person name="Wu D."/>
            <person name="Tindall B."/>
            <person name="Pomrenke H."/>
            <person name="Brambilla E."/>
            <person name="Klenk H.-P."/>
            <person name="Eisen J.A."/>
        </authorList>
    </citation>
    <scope>NUCLEOTIDE SEQUENCE [LARGE SCALE GENOMIC DNA]</scope>
    <source>
        <strain evidence="10">ATCC BAA-1392 / DSM 18658 / VKM B-2454 / MOB10</strain>
    </source>
</reference>
<evidence type="ECO:0000256" key="2">
    <source>
        <dbReference type="ARBA" id="ARBA00022617"/>
    </source>
</evidence>
<comment type="similarity">
    <text evidence="1 8">Belongs to the cytochrome P450 family.</text>
</comment>
<dbReference type="GO" id="GO:0020037">
    <property type="term" value="F:heme binding"/>
    <property type="evidence" value="ECO:0007669"/>
    <property type="project" value="InterPro"/>
</dbReference>
<dbReference type="PRINTS" id="PR00385">
    <property type="entry name" value="P450"/>
</dbReference>
<keyword evidence="10" id="KW-1185">Reference proteome</keyword>
<dbReference type="PROSITE" id="PS00086">
    <property type="entry name" value="CYTOCHROME_P450"/>
    <property type="match status" value="1"/>
</dbReference>
<dbReference type="Proteomes" id="UP000010798">
    <property type="component" value="Chromosome"/>
</dbReference>
<evidence type="ECO:0000256" key="1">
    <source>
        <dbReference type="ARBA" id="ARBA00010617"/>
    </source>
</evidence>
<proteinExistence type="inferred from homology"/>
<dbReference type="PRINTS" id="PR00463">
    <property type="entry name" value="EP450I"/>
</dbReference>
<evidence type="ECO:0000256" key="4">
    <source>
        <dbReference type="ARBA" id="ARBA00023002"/>
    </source>
</evidence>
<dbReference type="InterPro" id="IPR036396">
    <property type="entry name" value="Cyt_P450_sf"/>
</dbReference>
<dbReference type="STRING" id="886293.Sinac_4911"/>
<dbReference type="InterPro" id="IPR002401">
    <property type="entry name" value="Cyt_P450_E_grp-I"/>
</dbReference>
<name>L0DII2_SINAD</name>
<keyword evidence="3 7" id="KW-0479">Metal-binding</keyword>
<dbReference type="RefSeq" id="WP_015248175.1">
    <property type="nucleotide sequence ID" value="NC_019892.1"/>
</dbReference>
<gene>
    <name evidence="9" type="ordered locus">Sinac_4911</name>
</gene>
<dbReference type="PANTHER" id="PTHR24291">
    <property type="entry name" value="CYTOCHROME P450 FAMILY 4"/>
    <property type="match status" value="1"/>
</dbReference>
<dbReference type="InterPro" id="IPR050196">
    <property type="entry name" value="Cytochrome_P450_Monoox"/>
</dbReference>
<dbReference type="SUPFAM" id="SSF48264">
    <property type="entry name" value="Cytochrome P450"/>
    <property type="match status" value="1"/>
</dbReference>
<evidence type="ECO:0000313" key="10">
    <source>
        <dbReference type="Proteomes" id="UP000010798"/>
    </source>
</evidence>
<organism evidence="9 10">
    <name type="scientific">Singulisphaera acidiphila (strain ATCC BAA-1392 / DSM 18658 / VKM B-2454 / MOB10)</name>
    <dbReference type="NCBI Taxonomy" id="886293"/>
    <lineage>
        <taxon>Bacteria</taxon>
        <taxon>Pseudomonadati</taxon>
        <taxon>Planctomycetota</taxon>
        <taxon>Planctomycetia</taxon>
        <taxon>Isosphaerales</taxon>
        <taxon>Isosphaeraceae</taxon>
        <taxon>Singulisphaera</taxon>
    </lineage>
</organism>
<evidence type="ECO:0000256" key="8">
    <source>
        <dbReference type="RuleBase" id="RU000461"/>
    </source>
</evidence>
<dbReference type="Gene3D" id="1.10.630.10">
    <property type="entry name" value="Cytochrome P450"/>
    <property type="match status" value="1"/>
</dbReference>
<dbReference type="eggNOG" id="COG2124">
    <property type="taxonomic scope" value="Bacteria"/>
</dbReference>
<accession>L0DII2</accession>
<keyword evidence="6 8" id="KW-0503">Monooxygenase</keyword>
<evidence type="ECO:0000256" key="3">
    <source>
        <dbReference type="ARBA" id="ARBA00022723"/>
    </source>
</evidence>
<dbReference type="OrthoDB" id="9789468at2"/>
<protein>
    <submittedName>
        <fullName evidence="9">Cytochrome P450</fullName>
    </submittedName>
</protein>
<keyword evidence="4 8" id="KW-0560">Oxidoreductase</keyword>